<reference evidence="2" key="2">
    <citation type="journal article" date="2023" name="BMC Genomics">
        <title>Pest status, molecular evolution, and epigenetic factors derived from the genome assembly of Frankliniella fusca, a thysanopteran phytovirus vector.</title>
        <authorList>
            <person name="Catto M.A."/>
            <person name="Labadie P.E."/>
            <person name="Jacobson A.L."/>
            <person name="Kennedy G.G."/>
            <person name="Srinivasan R."/>
            <person name="Hunt B.G."/>
        </authorList>
    </citation>
    <scope>NUCLEOTIDE SEQUENCE</scope>
    <source>
        <strain evidence="2">PL_HMW_Pooled</strain>
    </source>
</reference>
<gene>
    <name evidence="2" type="ORF">KUF71_009317</name>
</gene>
<evidence type="ECO:0000256" key="1">
    <source>
        <dbReference type="SAM" id="MobiDB-lite"/>
    </source>
</evidence>
<dbReference type="EMBL" id="JAHWGI010000985">
    <property type="protein sequence ID" value="KAK3920030.1"/>
    <property type="molecule type" value="Genomic_DNA"/>
</dbReference>
<protein>
    <submittedName>
        <fullName evidence="2">Chromosome-associated kinesin KIF4</fullName>
    </submittedName>
</protein>
<comment type="caution">
    <text evidence="2">The sequence shown here is derived from an EMBL/GenBank/DDBJ whole genome shotgun (WGS) entry which is preliminary data.</text>
</comment>
<dbReference type="Proteomes" id="UP001219518">
    <property type="component" value="Unassembled WGS sequence"/>
</dbReference>
<organism evidence="2 3">
    <name type="scientific">Frankliniella fusca</name>
    <dbReference type="NCBI Taxonomy" id="407009"/>
    <lineage>
        <taxon>Eukaryota</taxon>
        <taxon>Metazoa</taxon>
        <taxon>Ecdysozoa</taxon>
        <taxon>Arthropoda</taxon>
        <taxon>Hexapoda</taxon>
        <taxon>Insecta</taxon>
        <taxon>Pterygota</taxon>
        <taxon>Neoptera</taxon>
        <taxon>Paraneoptera</taxon>
        <taxon>Thysanoptera</taxon>
        <taxon>Terebrantia</taxon>
        <taxon>Thripoidea</taxon>
        <taxon>Thripidae</taxon>
        <taxon>Frankliniella</taxon>
    </lineage>
</organism>
<feature type="compositionally biased region" description="Polar residues" evidence="1">
    <location>
        <begin position="571"/>
        <end position="583"/>
    </location>
</feature>
<evidence type="ECO:0000313" key="3">
    <source>
        <dbReference type="Proteomes" id="UP001219518"/>
    </source>
</evidence>
<name>A0AAE1LHW2_9NEOP</name>
<proteinExistence type="predicted"/>
<dbReference type="PANTHER" id="PTHR47018">
    <property type="entry name" value="CXC DOMAIN-CONTAINING PROTEIN-RELATED"/>
    <property type="match status" value="1"/>
</dbReference>
<reference evidence="2" key="1">
    <citation type="submission" date="2021-07" db="EMBL/GenBank/DDBJ databases">
        <authorList>
            <person name="Catto M.A."/>
            <person name="Jacobson A."/>
            <person name="Kennedy G."/>
            <person name="Labadie P."/>
            <person name="Hunt B.G."/>
            <person name="Srinivasan R."/>
        </authorList>
    </citation>
    <scope>NUCLEOTIDE SEQUENCE</scope>
    <source>
        <strain evidence="2">PL_HMW_Pooled</strain>
        <tissue evidence="2">Head</tissue>
    </source>
</reference>
<sequence length="996" mass="112693">MPQLAHLYAEGMKELGCKYGVHSTRLKDDLLTACPFLQSYEEVGKETLLSVRGDVNSTMQKLAQGRRDYDAESKIFCDAATAARKDVFSNRERFEKESFVDVPSPPSLLAFVKMLLNGPCHYSEERDGVESLRQSPAPETTNTRKVMSLPKEYAVVEPCFTDVKKAKCTLSVNSEIEGSSSFSEEQSWLDECVDGQSVPWSSYHARRDTGVRHTTKTSLLPLFTEHAQSAAMMKHTMDVVAKAVKSVNEDQIPVVVGDQPLYALMKQLQYTFPDTHEEHKFVIMMGGLHIEMAALRVVGDWLDGSGWVTVVALFALQKRAYNEYCNQEGDEFLLSFEEWRESRSNEIPQFRYWSTAMTLCLIVLQFVRAQRTANFDLYVKSLRQLLPWFFALDHVHYARWLSVHLRDLATLHETHPSVHREFQRGLFVARTTQRAFSAMGLDQAHEQMNARIKGDGGMVGITENRYSLLKWLLAAPELAALVQEFEQHHLHLYDKDDPGSHHEESAATTIRFSKDVENLTTVMEQLGNPFLEESTEEVYDLETKTVASGEVTETIKFRKGETDRWRKTFNGANKTEQTSSAKVSFNKETEQNSNASEDPVLSSSPPVDAKVMDGPAIVHILGSQRSTTFSDYLGKVIKPFVLKELQSVKRVDFVWDRYEPKSLKNFTRKKRGDGVRMRVTLTTKVPKNWGRFLRDPNNKQELFGLIATHVVAFGVNGYEVYSTLDQEVLTSADRDVTGCLSPCNHEEADTRIMLHVQDAVQQGRERIMIRTVDTDVVVVAVSCVQKLTSLKELWIHIGTGANQKFLADHEIAESLGCDQVSSFRGRSKNTAFEAWMSYPDVTDAFLAIAGGNEEEAMPLLEKFVIAMYDRTCLSATVNECRRYLFTKKERQVENIPPTYGALIQQTRRAKYIGGCVWGQTLELVQRLPSPSECGWKETASGWVPYWTDLPPVTKACRALIRCACKKGCTNRCKCVKEKLDCSEMCACTGACRERND</sequence>
<keyword evidence="3" id="KW-1185">Reference proteome</keyword>
<feature type="compositionally biased region" description="Polar residues" evidence="1">
    <location>
        <begin position="591"/>
        <end position="605"/>
    </location>
</feature>
<accession>A0AAE1LHW2</accession>
<feature type="region of interest" description="Disordered" evidence="1">
    <location>
        <begin position="571"/>
        <end position="606"/>
    </location>
</feature>
<dbReference type="AlphaFoldDB" id="A0AAE1LHW2"/>
<evidence type="ECO:0000313" key="2">
    <source>
        <dbReference type="EMBL" id="KAK3920030.1"/>
    </source>
</evidence>